<evidence type="ECO:0000256" key="1">
    <source>
        <dbReference type="ARBA" id="ARBA00022801"/>
    </source>
</evidence>
<evidence type="ECO:0000313" key="3">
    <source>
        <dbReference type="EMBL" id="MEC5384246.1"/>
    </source>
</evidence>
<protein>
    <submittedName>
        <fullName evidence="3">Glycoside hydrolase family 88 protein</fullName>
    </submittedName>
</protein>
<feature type="signal peptide" evidence="2">
    <location>
        <begin position="1"/>
        <end position="26"/>
    </location>
</feature>
<dbReference type="Pfam" id="PF07470">
    <property type="entry name" value="Glyco_hydro_88"/>
    <property type="match status" value="1"/>
</dbReference>
<dbReference type="EMBL" id="JAYXHS010000001">
    <property type="protein sequence ID" value="MEC5384246.1"/>
    <property type="molecule type" value="Genomic_DNA"/>
</dbReference>
<keyword evidence="2" id="KW-0732">Signal</keyword>
<sequence>MSFTAKTCATALVGIGMFSTAMTANATPVPGNHGNYVANYMINTWPVLDDYTTCAPSNCFSLNYATVPASPAPKFWEYTNTVPLFAIWKLYEKTGRQKYYDYVKKFVDTYVDANGVINYGRTFPAGATPNDPTIQDTIQPATLLFGLYKKTGDSRYLKAMQYVRTIFPTIKTNPQGAWWHKPTYANEQWLDAIYMSTPFLARYAAQYETGATQTATFNTLTNQIKLAAQYTFNPTKNLYYHGWNGATDGIWVGLDYKAGKYPPLDGQVTSPILWARSQAWYITGIVDVLEYLPKNHPDRNQLVQIVKNIAKGLKTYQGTNGLWYQVLDVKDGPLPANGGYPGESVPAQANWQETSASALFVYSLAKAARLDIIDSSYLDVAKKGWAGVKTKVALSNSNNTVKVQGTVVGMSLGGVYNAYTNADFRTDLNNGPLPAPADQCVPSTYVKFTSPPVVCKYSYVRENVPQGLGAVMLAASEMEY</sequence>
<dbReference type="Proteomes" id="UP001331561">
    <property type="component" value="Unassembled WGS sequence"/>
</dbReference>
<comment type="caution">
    <text evidence="3">The sequence shown here is derived from an EMBL/GenBank/DDBJ whole genome shotgun (WGS) entry which is preliminary data.</text>
</comment>
<dbReference type="InterPro" id="IPR008928">
    <property type="entry name" value="6-hairpin_glycosidase_sf"/>
</dbReference>
<accession>A0ABU6JYA1</accession>
<keyword evidence="4" id="KW-1185">Reference proteome</keyword>
<dbReference type="GO" id="GO:0016787">
    <property type="term" value="F:hydrolase activity"/>
    <property type="evidence" value="ECO:0007669"/>
    <property type="project" value="UniProtKB-KW"/>
</dbReference>
<reference evidence="3 4" key="1">
    <citation type="submission" date="2024-01" db="EMBL/GenBank/DDBJ databases">
        <title>Uliginosibacterium soil sp. nov.</title>
        <authorList>
            <person name="Lv Y."/>
        </authorList>
    </citation>
    <scope>NUCLEOTIDE SEQUENCE [LARGE SCALE GENOMIC DNA]</scope>
    <source>
        <strain evidence="3 4">H3</strain>
    </source>
</reference>
<organism evidence="3 4">
    <name type="scientific">Uliginosibacterium silvisoli</name>
    <dbReference type="NCBI Taxonomy" id="3114758"/>
    <lineage>
        <taxon>Bacteria</taxon>
        <taxon>Pseudomonadati</taxon>
        <taxon>Pseudomonadota</taxon>
        <taxon>Betaproteobacteria</taxon>
        <taxon>Rhodocyclales</taxon>
        <taxon>Zoogloeaceae</taxon>
        <taxon>Uliginosibacterium</taxon>
    </lineage>
</organism>
<dbReference type="Gene3D" id="1.50.10.10">
    <property type="match status" value="1"/>
</dbReference>
<keyword evidence="1 3" id="KW-0378">Hydrolase</keyword>
<evidence type="ECO:0000313" key="4">
    <source>
        <dbReference type="Proteomes" id="UP001331561"/>
    </source>
</evidence>
<feature type="chain" id="PRO_5047377154" evidence="2">
    <location>
        <begin position="27"/>
        <end position="480"/>
    </location>
</feature>
<dbReference type="InterPro" id="IPR052043">
    <property type="entry name" value="PolySaccharide_Degr_Enz"/>
</dbReference>
<dbReference type="InterPro" id="IPR012341">
    <property type="entry name" value="6hp_glycosidase-like_sf"/>
</dbReference>
<dbReference type="PANTHER" id="PTHR33886">
    <property type="entry name" value="UNSATURATED RHAMNOGALACTURONAN HYDROLASE (EUROFUNG)"/>
    <property type="match status" value="1"/>
</dbReference>
<dbReference type="PANTHER" id="PTHR33886:SF8">
    <property type="entry name" value="UNSATURATED RHAMNOGALACTURONAN HYDROLASE (EUROFUNG)"/>
    <property type="match status" value="1"/>
</dbReference>
<evidence type="ECO:0000256" key="2">
    <source>
        <dbReference type="SAM" id="SignalP"/>
    </source>
</evidence>
<dbReference type="SUPFAM" id="SSF48208">
    <property type="entry name" value="Six-hairpin glycosidases"/>
    <property type="match status" value="1"/>
</dbReference>
<dbReference type="InterPro" id="IPR010905">
    <property type="entry name" value="Glyco_hydro_88"/>
</dbReference>
<name>A0ABU6JYA1_9RHOO</name>
<proteinExistence type="predicted"/>
<dbReference type="RefSeq" id="WP_327597227.1">
    <property type="nucleotide sequence ID" value="NZ_JAYXHS010000001.1"/>
</dbReference>
<gene>
    <name evidence="3" type="ORF">VVD49_00855</name>
</gene>